<comment type="function">
    <text evidence="8">With S4 and S12 plays an important role in translational accuracy.</text>
</comment>
<dbReference type="Pfam" id="PF00333">
    <property type="entry name" value="Ribosomal_S5"/>
    <property type="match status" value="1"/>
</dbReference>
<proteinExistence type="inferred from homology"/>
<comment type="function">
    <text evidence="8">Located at the back of the 30S subunit body where it stabilizes the conformation of the head with respect to the body.</text>
</comment>
<dbReference type="PROSITE" id="PS00585">
    <property type="entry name" value="RIBOSOMAL_S5"/>
    <property type="match status" value="1"/>
</dbReference>
<evidence type="ECO:0000256" key="8">
    <source>
        <dbReference type="HAMAP-Rule" id="MF_01307"/>
    </source>
</evidence>
<dbReference type="PROSITE" id="PS50881">
    <property type="entry name" value="S5_DSRBD"/>
    <property type="match status" value="1"/>
</dbReference>
<dbReference type="InterPro" id="IPR020568">
    <property type="entry name" value="Ribosomal_Su5_D2-typ_SF"/>
</dbReference>
<evidence type="ECO:0000256" key="3">
    <source>
        <dbReference type="ARBA" id="ARBA00022884"/>
    </source>
</evidence>
<evidence type="ECO:0000259" key="10">
    <source>
        <dbReference type="PROSITE" id="PS50881"/>
    </source>
</evidence>
<dbReference type="SUPFAM" id="SSF54211">
    <property type="entry name" value="Ribosomal protein S5 domain 2-like"/>
    <property type="match status" value="1"/>
</dbReference>
<dbReference type="Proteomes" id="UP000266178">
    <property type="component" value="Unassembled WGS sequence"/>
</dbReference>
<dbReference type="InterPro" id="IPR000851">
    <property type="entry name" value="Ribosomal_uS5"/>
</dbReference>
<evidence type="ECO:0000256" key="5">
    <source>
        <dbReference type="ARBA" id="ARBA00023274"/>
    </source>
</evidence>
<evidence type="ECO:0000256" key="6">
    <source>
        <dbReference type="ARBA" id="ARBA00035255"/>
    </source>
</evidence>
<dbReference type="InterPro" id="IPR005712">
    <property type="entry name" value="Ribosomal_uS5_bac-type"/>
</dbReference>
<sequence length="167" mass="18299">MPETDFEEKMIEVRRTSKTYQGGRRFRFGALVAVGDRQGRVGLGLGKAKEVPVAVQKANNYARRSMIDVPLKNGTIPHEITVTWGSSTILLRPAAPGTGVIAGKVPRAILELAGITDILTKELGSRNYVNQAYATLEALRQLQTWEDVKRLRKAEPKSEGGEAQAVQ</sequence>
<keyword evidence="4 8" id="KW-0689">Ribosomal protein</keyword>
<dbReference type="PANTHER" id="PTHR48277:SF1">
    <property type="entry name" value="MITOCHONDRIAL RIBOSOMAL PROTEIN S5"/>
    <property type="match status" value="1"/>
</dbReference>
<evidence type="ECO:0000256" key="7">
    <source>
        <dbReference type="ARBA" id="ARBA00062000"/>
    </source>
</evidence>
<dbReference type="InterPro" id="IPR018192">
    <property type="entry name" value="Ribosomal_uS5_N_CS"/>
</dbReference>
<dbReference type="GO" id="GO:0003735">
    <property type="term" value="F:structural constituent of ribosome"/>
    <property type="evidence" value="ECO:0007669"/>
    <property type="project" value="UniProtKB-UniRule"/>
</dbReference>
<gene>
    <name evidence="8 11" type="primary">rpsE</name>
    <name evidence="11" type="ORF">Mgrana_01672</name>
</gene>
<keyword evidence="2 8" id="KW-0699">rRNA-binding</keyword>
<evidence type="ECO:0000256" key="1">
    <source>
        <dbReference type="ARBA" id="ARBA00008945"/>
    </source>
</evidence>
<dbReference type="OrthoDB" id="9809045at2"/>
<keyword evidence="3 8" id="KW-0694">RNA-binding</keyword>
<dbReference type="EMBL" id="QWLB01000020">
    <property type="protein sequence ID" value="RIH92376.1"/>
    <property type="molecule type" value="Genomic_DNA"/>
</dbReference>
<feature type="domain" description="S5 DRBM" evidence="10">
    <location>
        <begin position="6"/>
        <end position="69"/>
    </location>
</feature>
<organism evidence="11 12">
    <name type="scientific">Meiothermus granaticius NBRC 107808</name>
    <dbReference type="NCBI Taxonomy" id="1227551"/>
    <lineage>
        <taxon>Bacteria</taxon>
        <taxon>Thermotogati</taxon>
        <taxon>Deinococcota</taxon>
        <taxon>Deinococci</taxon>
        <taxon>Thermales</taxon>
        <taxon>Thermaceae</taxon>
        <taxon>Meiothermus</taxon>
    </lineage>
</organism>
<dbReference type="FunFam" id="3.30.230.10:FF:000002">
    <property type="entry name" value="30S ribosomal protein S5"/>
    <property type="match status" value="1"/>
</dbReference>
<comment type="subunit">
    <text evidence="7 8">Part of the 30S ribosomal subunit. Contacts proteins S4 and S8.</text>
</comment>
<evidence type="ECO:0000256" key="4">
    <source>
        <dbReference type="ARBA" id="ARBA00022980"/>
    </source>
</evidence>
<dbReference type="RefSeq" id="WP_119357164.1">
    <property type="nucleotide sequence ID" value="NZ_BJXM01000011.1"/>
</dbReference>
<dbReference type="InterPro" id="IPR005324">
    <property type="entry name" value="Ribosomal_uS5_C"/>
</dbReference>
<dbReference type="PANTHER" id="PTHR48277">
    <property type="entry name" value="MITOCHONDRIAL RIBOSOMAL PROTEIN S5"/>
    <property type="match status" value="1"/>
</dbReference>
<accession>A0A399F9L4</accession>
<keyword evidence="5 8" id="KW-0687">Ribonucleoprotein</keyword>
<dbReference type="AlphaFoldDB" id="A0A399F9L4"/>
<keyword evidence="12" id="KW-1185">Reference proteome</keyword>
<dbReference type="GO" id="GO:0019843">
    <property type="term" value="F:rRNA binding"/>
    <property type="evidence" value="ECO:0007669"/>
    <property type="project" value="UniProtKB-UniRule"/>
</dbReference>
<name>A0A399F9L4_9DEIN</name>
<protein>
    <recommendedName>
        <fullName evidence="6 8">Small ribosomal subunit protein uS5</fullName>
    </recommendedName>
</protein>
<dbReference type="InterPro" id="IPR014721">
    <property type="entry name" value="Ribsml_uS5_D2-typ_fold_subgr"/>
</dbReference>
<comment type="caution">
    <text evidence="11">The sequence shown here is derived from an EMBL/GenBank/DDBJ whole genome shotgun (WGS) entry which is preliminary data.</text>
</comment>
<evidence type="ECO:0000256" key="9">
    <source>
        <dbReference type="RuleBase" id="RU003823"/>
    </source>
</evidence>
<reference evidence="11 12" key="1">
    <citation type="submission" date="2018-08" db="EMBL/GenBank/DDBJ databases">
        <title>Meiothermus granaticius genome AF-68 sequencing project.</title>
        <authorList>
            <person name="Da Costa M.S."/>
            <person name="Albuquerque L."/>
            <person name="Raposo P."/>
            <person name="Froufe H.J.C."/>
            <person name="Barroso C.S."/>
            <person name="Egas C."/>
        </authorList>
    </citation>
    <scope>NUCLEOTIDE SEQUENCE [LARGE SCALE GENOMIC DNA]</scope>
    <source>
        <strain evidence="11 12">AF-68</strain>
    </source>
</reference>
<dbReference type="GO" id="GO:0015935">
    <property type="term" value="C:small ribosomal subunit"/>
    <property type="evidence" value="ECO:0007669"/>
    <property type="project" value="InterPro"/>
</dbReference>
<dbReference type="SUPFAM" id="SSF54768">
    <property type="entry name" value="dsRNA-binding domain-like"/>
    <property type="match status" value="1"/>
</dbReference>
<dbReference type="NCBIfam" id="TIGR01021">
    <property type="entry name" value="rpsE_bact"/>
    <property type="match status" value="1"/>
</dbReference>
<dbReference type="Gene3D" id="3.30.230.10">
    <property type="match status" value="1"/>
</dbReference>
<comment type="similarity">
    <text evidence="1 8 9">Belongs to the universal ribosomal protein uS5 family.</text>
</comment>
<comment type="domain">
    <text evidence="8">The N-terminal domain interacts with the head of the 30S subunit; the C-terminal domain interacts with the body and contacts protein S4. The interaction surface between S4 and S5 is involved in control of translational fidelity.</text>
</comment>
<evidence type="ECO:0000313" key="12">
    <source>
        <dbReference type="Proteomes" id="UP000266178"/>
    </source>
</evidence>
<dbReference type="InterPro" id="IPR013810">
    <property type="entry name" value="Ribosomal_uS5_N"/>
</dbReference>
<evidence type="ECO:0000256" key="2">
    <source>
        <dbReference type="ARBA" id="ARBA00022730"/>
    </source>
</evidence>
<dbReference type="GO" id="GO:0006412">
    <property type="term" value="P:translation"/>
    <property type="evidence" value="ECO:0007669"/>
    <property type="project" value="UniProtKB-UniRule"/>
</dbReference>
<dbReference type="Gene3D" id="3.30.160.20">
    <property type="match status" value="1"/>
</dbReference>
<evidence type="ECO:0000313" key="11">
    <source>
        <dbReference type="EMBL" id="RIH92376.1"/>
    </source>
</evidence>
<dbReference type="GO" id="GO:0005737">
    <property type="term" value="C:cytoplasm"/>
    <property type="evidence" value="ECO:0007669"/>
    <property type="project" value="UniProtKB-ARBA"/>
</dbReference>
<dbReference type="Pfam" id="PF03719">
    <property type="entry name" value="Ribosomal_S5_C"/>
    <property type="match status" value="1"/>
</dbReference>
<dbReference type="HAMAP" id="MF_01307_B">
    <property type="entry name" value="Ribosomal_uS5_B"/>
    <property type="match status" value="1"/>
</dbReference>